<sequence length="325" mass="36550">MFSAHPCAEIALSADQTGEAFNEIGRSQVTIYIRRGRPVNLVFRIEDSELIALEYYTISGNPMWPAFGVAKHLVQHLDLDSCMDAIQLWVRECTDSHDRCKSHSPKALPARLLDVMAGVDLIKLVDIATQEPRSYTTLSHCWGNPKDPLTTTKATRRRRLNGILLEELPQTFLDAVLITRKLGVQYLWIDALCIVQDETLDWEAQSAKMADIYSGSYLTISALHSPNSRSGYVRDTSPPLRRGWVFQERLLSPRILHFHSEELVWECNTCTRDGASKLDCADFWLDIVSQFSKLTLTYSTDGLPALSGLASRLSPQMDGPYFAGL</sequence>
<dbReference type="InterPro" id="IPR010730">
    <property type="entry name" value="HET"/>
</dbReference>
<dbReference type="PANTHER" id="PTHR33112:SF9">
    <property type="entry name" value="HETEROKARYON INCOMPATIBILITY DOMAIN-CONTAINING PROTEIN"/>
    <property type="match status" value="1"/>
</dbReference>
<gene>
    <name evidence="2" type="ORF">NA56DRAFT_680586</name>
</gene>
<dbReference type="EMBL" id="KZ613492">
    <property type="protein sequence ID" value="PMD18887.1"/>
    <property type="molecule type" value="Genomic_DNA"/>
</dbReference>
<protein>
    <submittedName>
        <fullName evidence="2">HET-domain-containing protein</fullName>
    </submittedName>
</protein>
<keyword evidence="3" id="KW-1185">Reference proteome</keyword>
<reference evidence="2 3" key="1">
    <citation type="submission" date="2016-05" db="EMBL/GenBank/DDBJ databases">
        <title>A degradative enzymes factory behind the ericoid mycorrhizal symbiosis.</title>
        <authorList>
            <consortium name="DOE Joint Genome Institute"/>
            <person name="Martino E."/>
            <person name="Morin E."/>
            <person name="Grelet G."/>
            <person name="Kuo A."/>
            <person name="Kohler A."/>
            <person name="Daghino S."/>
            <person name="Barry K."/>
            <person name="Choi C."/>
            <person name="Cichocki N."/>
            <person name="Clum A."/>
            <person name="Copeland A."/>
            <person name="Hainaut M."/>
            <person name="Haridas S."/>
            <person name="Labutti K."/>
            <person name="Lindquist E."/>
            <person name="Lipzen A."/>
            <person name="Khouja H.-R."/>
            <person name="Murat C."/>
            <person name="Ohm R."/>
            <person name="Olson A."/>
            <person name="Spatafora J."/>
            <person name="Veneault-Fourrey C."/>
            <person name="Henrissat B."/>
            <person name="Grigoriev I."/>
            <person name="Martin F."/>
            <person name="Perotto S."/>
        </authorList>
    </citation>
    <scope>NUCLEOTIDE SEQUENCE [LARGE SCALE GENOMIC DNA]</scope>
    <source>
        <strain evidence="2 3">UAMH 7357</strain>
    </source>
</reference>
<dbReference type="OrthoDB" id="8300194at2759"/>
<evidence type="ECO:0000259" key="1">
    <source>
        <dbReference type="Pfam" id="PF06985"/>
    </source>
</evidence>
<name>A0A2J6PY02_9HELO</name>
<proteinExistence type="predicted"/>
<organism evidence="2 3">
    <name type="scientific">Hyaloscypha hepaticicola</name>
    <dbReference type="NCBI Taxonomy" id="2082293"/>
    <lineage>
        <taxon>Eukaryota</taxon>
        <taxon>Fungi</taxon>
        <taxon>Dikarya</taxon>
        <taxon>Ascomycota</taxon>
        <taxon>Pezizomycotina</taxon>
        <taxon>Leotiomycetes</taxon>
        <taxon>Helotiales</taxon>
        <taxon>Hyaloscyphaceae</taxon>
        <taxon>Hyaloscypha</taxon>
    </lineage>
</organism>
<evidence type="ECO:0000313" key="3">
    <source>
        <dbReference type="Proteomes" id="UP000235672"/>
    </source>
</evidence>
<dbReference type="PANTHER" id="PTHR33112">
    <property type="entry name" value="DOMAIN PROTEIN, PUTATIVE-RELATED"/>
    <property type="match status" value="1"/>
</dbReference>
<dbReference type="AlphaFoldDB" id="A0A2J6PY02"/>
<dbReference type="STRING" id="1745343.A0A2J6PY02"/>
<feature type="domain" description="Heterokaryon incompatibility" evidence="1">
    <location>
        <begin position="135"/>
        <end position="232"/>
    </location>
</feature>
<evidence type="ECO:0000313" key="2">
    <source>
        <dbReference type="EMBL" id="PMD18887.1"/>
    </source>
</evidence>
<dbReference type="Pfam" id="PF06985">
    <property type="entry name" value="HET"/>
    <property type="match status" value="1"/>
</dbReference>
<accession>A0A2J6PY02</accession>
<dbReference type="Proteomes" id="UP000235672">
    <property type="component" value="Unassembled WGS sequence"/>
</dbReference>